<feature type="compositionally biased region" description="Acidic residues" evidence="1">
    <location>
        <begin position="229"/>
        <end position="243"/>
    </location>
</feature>
<accession>A0A1B7XQM9</accession>
<organism evidence="2 3">
    <name type="scientific">Colletotrichum higginsianum (strain IMI 349063)</name>
    <name type="common">Crucifer anthracnose fungus</name>
    <dbReference type="NCBI Taxonomy" id="759273"/>
    <lineage>
        <taxon>Eukaryota</taxon>
        <taxon>Fungi</taxon>
        <taxon>Dikarya</taxon>
        <taxon>Ascomycota</taxon>
        <taxon>Pezizomycotina</taxon>
        <taxon>Sordariomycetes</taxon>
        <taxon>Hypocreomycetidae</taxon>
        <taxon>Glomerellales</taxon>
        <taxon>Glomerellaceae</taxon>
        <taxon>Colletotrichum</taxon>
        <taxon>Colletotrichum destructivum species complex</taxon>
    </lineage>
</organism>
<protein>
    <submittedName>
        <fullName evidence="2">Uncharacterized protein</fullName>
    </submittedName>
</protein>
<dbReference type="KEGG" id="chig:CH63R_14641"/>
<dbReference type="RefSeq" id="XP_018150587.1">
    <property type="nucleotide sequence ID" value="XM_018309615.1"/>
</dbReference>
<feature type="region of interest" description="Disordered" evidence="1">
    <location>
        <begin position="360"/>
        <end position="381"/>
    </location>
</feature>
<feature type="region of interest" description="Disordered" evidence="1">
    <location>
        <begin position="462"/>
        <end position="492"/>
    </location>
</feature>
<proteinExistence type="predicted"/>
<feature type="compositionally biased region" description="Basic residues" evidence="1">
    <location>
        <begin position="252"/>
        <end position="261"/>
    </location>
</feature>
<dbReference type="EMBL" id="LTAN01000012">
    <property type="protein sequence ID" value="OBR02069.1"/>
    <property type="molecule type" value="Genomic_DNA"/>
</dbReference>
<dbReference type="Proteomes" id="UP000092177">
    <property type="component" value="Chromosome 12"/>
</dbReference>
<evidence type="ECO:0000256" key="1">
    <source>
        <dbReference type="SAM" id="MobiDB-lite"/>
    </source>
</evidence>
<feature type="region of interest" description="Disordered" evidence="1">
    <location>
        <begin position="218"/>
        <end position="273"/>
    </location>
</feature>
<name>A0A1B7XQM9_COLHI</name>
<dbReference type="AlphaFoldDB" id="A0A1B7XQM9"/>
<reference evidence="3" key="1">
    <citation type="journal article" date="2017" name="BMC Genomics">
        <title>Gapless genome assembly of Colletotrichum higginsianum reveals chromosome structure and association of transposable elements with secondary metabolite gene clusters.</title>
        <authorList>
            <person name="Dallery J.-F."/>
            <person name="Lapalu N."/>
            <person name="Zampounis A."/>
            <person name="Pigne S."/>
            <person name="Luyten I."/>
            <person name="Amselem J."/>
            <person name="Wittenberg A.H.J."/>
            <person name="Zhou S."/>
            <person name="de Queiroz M.V."/>
            <person name="Robin G.P."/>
            <person name="Auger A."/>
            <person name="Hainaut M."/>
            <person name="Henrissat B."/>
            <person name="Kim K.-T."/>
            <person name="Lee Y.-H."/>
            <person name="Lespinet O."/>
            <person name="Schwartz D.C."/>
            <person name="Thon M.R."/>
            <person name="O'Connell R.J."/>
        </authorList>
    </citation>
    <scope>NUCLEOTIDE SEQUENCE [LARGE SCALE GENOMIC DNA]</scope>
    <source>
        <strain evidence="3">IMI 349063</strain>
    </source>
</reference>
<keyword evidence="3" id="KW-1185">Reference proteome</keyword>
<sequence length="512" mass="55099">MQYLSSISQDPRRKWDRSLQLLGEVLSVGGSGNGDDGSEVDLSMASWGEQWDRLEKKMEAAQASGAQNDELVTQQLQQQLWRVSTLLEEMRQHPAGSVGASGSALTSASTSWGGNGAREDGWWLYRKLVCVLDGPRAFAGWIWSWMTGDSRRKHSSLWRTVYDRARALVEAIDKAVEANELSMEVVMGVRRECMGEVVEQVCGMVAVFQKAVVLEDRTTRGEGGGGGGAEEEKEEDEDEEAAEEGQGQSTVGRRRQRHGRIHGTAVHRGIGGVGGVAGGADDGRARAERGGATAAGLAGGKLATMQARPFDIRRPGRVGGVSEVGQEAAAVAVRACGRPARGAAGVGGVLRPITRRSASRASCGRSAKRTRRGSHERNKAGGPKATGVCGFACLSGFGLPTGRQAGGRVSMTTLQVLAHYCFGCWMKELAKSAACVRRQNQYWKWFAVRLTRSRTETGVARYDDSQQTQKTKPGDGCWGVPPGVGESPRSLDDDGGWIRRRPSLFVGEAWYT</sequence>
<gene>
    <name evidence="2" type="ORF">CH63R_14641</name>
</gene>
<evidence type="ECO:0000313" key="3">
    <source>
        <dbReference type="Proteomes" id="UP000092177"/>
    </source>
</evidence>
<evidence type="ECO:0000313" key="2">
    <source>
        <dbReference type="EMBL" id="OBR02069.1"/>
    </source>
</evidence>
<dbReference type="VEuPathDB" id="FungiDB:CH63R_14641"/>
<dbReference type="GeneID" id="28873722"/>
<comment type="caution">
    <text evidence="2">The sequence shown here is derived from an EMBL/GenBank/DDBJ whole genome shotgun (WGS) entry which is preliminary data.</text>
</comment>